<keyword evidence="2" id="KW-1185">Reference proteome</keyword>
<reference evidence="1 2" key="1">
    <citation type="submission" date="2019-05" db="EMBL/GenBank/DDBJ databases">
        <title>Another draft genome of Portunus trituberculatus and its Hox gene families provides insights of decapod evolution.</title>
        <authorList>
            <person name="Jeong J.-H."/>
            <person name="Song I."/>
            <person name="Kim S."/>
            <person name="Choi T."/>
            <person name="Kim D."/>
            <person name="Ryu S."/>
            <person name="Kim W."/>
        </authorList>
    </citation>
    <scope>NUCLEOTIDE SEQUENCE [LARGE SCALE GENOMIC DNA]</scope>
    <source>
        <tissue evidence="1">Muscle</tissue>
    </source>
</reference>
<evidence type="ECO:0000313" key="1">
    <source>
        <dbReference type="EMBL" id="MPC46584.1"/>
    </source>
</evidence>
<dbReference type="AlphaFoldDB" id="A0A5B7FQF5"/>
<name>A0A5B7FQF5_PORTR</name>
<protein>
    <submittedName>
        <fullName evidence="1">Uncharacterized protein</fullName>
    </submittedName>
</protein>
<accession>A0A5B7FQF5</accession>
<proteinExistence type="predicted"/>
<comment type="caution">
    <text evidence="1">The sequence shown here is derived from an EMBL/GenBank/DDBJ whole genome shotgun (WGS) entry which is preliminary data.</text>
</comment>
<evidence type="ECO:0000313" key="2">
    <source>
        <dbReference type="Proteomes" id="UP000324222"/>
    </source>
</evidence>
<dbReference type="EMBL" id="VSRR010007278">
    <property type="protein sequence ID" value="MPC46584.1"/>
    <property type="molecule type" value="Genomic_DNA"/>
</dbReference>
<gene>
    <name evidence="1" type="ORF">E2C01_040306</name>
</gene>
<sequence>MWGIKIVKTVATNLLTSIDFSNVNKSNRTHISG</sequence>
<dbReference type="Proteomes" id="UP000324222">
    <property type="component" value="Unassembled WGS sequence"/>
</dbReference>
<organism evidence="1 2">
    <name type="scientific">Portunus trituberculatus</name>
    <name type="common">Swimming crab</name>
    <name type="synonym">Neptunus trituberculatus</name>
    <dbReference type="NCBI Taxonomy" id="210409"/>
    <lineage>
        <taxon>Eukaryota</taxon>
        <taxon>Metazoa</taxon>
        <taxon>Ecdysozoa</taxon>
        <taxon>Arthropoda</taxon>
        <taxon>Crustacea</taxon>
        <taxon>Multicrustacea</taxon>
        <taxon>Malacostraca</taxon>
        <taxon>Eumalacostraca</taxon>
        <taxon>Eucarida</taxon>
        <taxon>Decapoda</taxon>
        <taxon>Pleocyemata</taxon>
        <taxon>Brachyura</taxon>
        <taxon>Eubrachyura</taxon>
        <taxon>Portunoidea</taxon>
        <taxon>Portunidae</taxon>
        <taxon>Portuninae</taxon>
        <taxon>Portunus</taxon>
    </lineage>
</organism>